<keyword evidence="9" id="KW-1185">Reference proteome</keyword>
<gene>
    <name evidence="8" type="ORF">ALTATR162_LOCUS6295</name>
</gene>
<dbReference type="SUPFAM" id="SSF57667">
    <property type="entry name" value="beta-beta-alpha zinc fingers"/>
    <property type="match status" value="1"/>
</dbReference>
<dbReference type="SMART" id="SM00355">
    <property type="entry name" value="ZnF_C2H2"/>
    <property type="match status" value="3"/>
</dbReference>
<dbReference type="GO" id="GO:0008270">
    <property type="term" value="F:zinc ion binding"/>
    <property type="evidence" value="ECO:0007669"/>
    <property type="project" value="UniProtKB-KW"/>
</dbReference>
<dbReference type="GO" id="GO:0005634">
    <property type="term" value="C:nucleus"/>
    <property type="evidence" value="ECO:0007669"/>
    <property type="project" value="UniProtKB-ARBA"/>
</dbReference>
<dbReference type="PANTHER" id="PTHR19818">
    <property type="entry name" value="ZINC FINGER PROTEIN ZIC AND GLI"/>
    <property type="match status" value="1"/>
</dbReference>
<organism evidence="8 9">
    <name type="scientific">Alternaria atra</name>
    <dbReference type="NCBI Taxonomy" id="119953"/>
    <lineage>
        <taxon>Eukaryota</taxon>
        <taxon>Fungi</taxon>
        <taxon>Dikarya</taxon>
        <taxon>Ascomycota</taxon>
        <taxon>Pezizomycotina</taxon>
        <taxon>Dothideomycetes</taxon>
        <taxon>Pleosporomycetidae</taxon>
        <taxon>Pleosporales</taxon>
        <taxon>Pleosporineae</taxon>
        <taxon>Pleosporaceae</taxon>
        <taxon>Alternaria</taxon>
        <taxon>Alternaria sect. Ulocladioides</taxon>
    </lineage>
</organism>
<feature type="region of interest" description="Disordered" evidence="6">
    <location>
        <begin position="213"/>
        <end position="248"/>
    </location>
</feature>
<evidence type="ECO:0000256" key="4">
    <source>
        <dbReference type="ARBA" id="ARBA00022833"/>
    </source>
</evidence>
<dbReference type="PROSITE" id="PS50157">
    <property type="entry name" value="ZINC_FINGER_C2H2_2"/>
    <property type="match status" value="1"/>
</dbReference>
<dbReference type="PANTHER" id="PTHR19818:SF149">
    <property type="entry name" value="C2H2-TYPE DOMAIN-CONTAINING PROTEIN"/>
    <property type="match status" value="1"/>
</dbReference>
<evidence type="ECO:0000256" key="2">
    <source>
        <dbReference type="ARBA" id="ARBA00022737"/>
    </source>
</evidence>
<keyword evidence="3 5" id="KW-0863">Zinc-finger</keyword>
<dbReference type="InterPro" id="IPR050329">
    <property type="entry name" value="GLI_C2H2-zinc-finger"/>
</dbReference>
<dbReference type="OrthoDB" id="6910977at2759"/>
<dbReference type="GeneID" id="67018168"/>
<keyword evidence="4" id="KW-0862">Zinc</keyword>
<dbReference type="Gene3D" id="3.30.160.60">
    <property type="entry name" value="Classic Zinc Finger"/>
    <property type="match status" value="3"/>
</dbReference>
<feature type="compositionally biased region" description="Polar residues" evidence="6">
    <location>
        <begin position="14"/>
        <end position="26"/>
    </location>
</feature>
<dbReference type="Proteomes" id="UP000676310">
    <property type="component" value="Unassembled WGS sequence"/>
</dbReference>
<dbReference type="GO" id="GO:0000978">
    <property type="term" value="F:RNA polymerase II cis-regulatory region sequence-specific DNA binding"/>
    <property type="evidence" value="ECO:0007669"/>
    <property type="project" value="TreeGrafter"/>
</dbReference>
<comment type="caution">
    <text evidence="8">The sequence shown here is derived from an EMBL/GenBank/DDBJ whole genome shotgun (WGS) entry which is preliminary data.</text>
</comment>
<evidence type="ECO:0000256" key="5">
    <source>
        <dbReference type="PROSITE-ProRule" id="PRU00042"/>
    </source>
</evidence>
<proteinExistence type="predicted"/>
<dbReference type="InterPro" id="IPR013087">
    <property type="entry name" value="Znf_C2H2_type"/>
</dbReference>
<keyword evidence="2" id="KW-0677">Repeat</keyword>
<keyword evidence="1" id="KW-0479">Metal-binding</keyword>
<feature type="domain" description="C2H2-type" evidence="7">
    <location>
        <begin position="289"/>
        <end position="319"/>
    </location>
</feature>
<dbReference type="AlphaFoldDB" id="A0A8J2I402"/>
<dbReference type="PROSITE" id="PS00028">
    <property type="entry name" value="ZINC_FINGER_C2H2_1"/>
    <property type="match status" value="1"/>
</dbReference>
<dbReference type="RefSeq" id="XP_043169851.1">
    <property type="nucleotide sequence ID" value="XM_043313916.1"/>
</dbReference>
<dbReference type="EMBL" id="CAJRGZ010000019">
    <property type="protein sequence ID" value="CAG5162832.1"/>
    <property type="molecule type" value="Genomic_DNA"/>
</dbReference>
<name>A0A8J2I402_9PLEO</name>
<evidence type="ECO:0000313" key="8">
    <source>
        <dbReference type="EMBL" id="CAG5162832.1"/>
    </source>
</evidence>
<evidence type="ECO:0000259" key="7">
    <source>
        <dbReference type="PROSITE" id="PS50157"/>
    </source>
</evidence>
<dbReference type="InterPro" id="IPR036236">
    <property type="entry name" value="Znf_C2H2_sf"/>
</dbReference>
<protein>
    <recommendedName>
        <fullName evidence="7">C2H2-type domain-containing protein</fullName>
    </recommendedName>
</protein>
<feature type="region of interest" description="Disordered" evidence="6">
    <location>
        <begin position="1"/>
        <end position="123"/>
    </location>
</feature>
<dbReference type="Pfam" id="PF00096">
    <property type="entry name" value="zf-C2H2"/>
    <property type="match status" value="1"/>
</dbReference>
<evidence type="ECO:0000256" key="1">
    <source>
        <dbReference type="ARBA" id="ARBA00022723"/>
    </source>
</evidence>
<sequence>MYSYADQPTPPFNSPYQQHTSRTGSLLESPYPSPGRQESRPNYTHGLGLYEVQSLQNGLPPSPQPSESWGGHYSNGTSTEPTADPYLSGAFDHPVSRSPVPWSSAQPSPPTSPPLYSSRAMSAAYSHDGSESAAYPDVKMEAPSWNSTVHIGYGTEAPVAMGGPSSSRQPPLTVAPERLSSNMYPYETAYPSPAMPRYEPASAYNYDDHTYERAPSVASGSSPQTRTTRTTRSTNTMSLANRRRARNRRHTDPALAAFHCELCPDRGFARRYNLNQHMLTHDSYRKRANVCPHPECGKQFVRKTDLARHDQSVHSDIRPHKCSKCASAFPRKDTLHRHEMDGCPRRNEVSPEDTCYGLSKL</sequence>
<dbReference type="GO" id="GO:0045944">
    <property type="term" value="P:positive regulation of transcription by RNA polymerase II"/>
    <property type="evidence" value="ECO:0007669"/>
    <property type="project" value="UniProtKB-ARBA"/>
</dbReference>
<feature type="compositionally biased region" description="Low complexity" evidence="6">
    <location>
        <begin position="225"/>
        <end position="236"/>
    </location>
</feature>
<reference evidence="8" key="1">
    <citation type="submission" date="2021-05" db="EMBL/GenBank/DDBJ databases">
        <authorList>
            <person name="Stam R."/>
        </authorList>
    </citation>
    <scope>NUCLEOTIDE SEQUENCE</scope>
    <source>
        <strain evidence="8">CS162</strain>
    </source>
</reference>
<dbReference type="GO" id="GO:0000981">
    <property type="term" value="F:DNA-binding transcription factor activity, RNA polymerase II-specific"/>
    <property type="evidence" value="ECO:0007669"/>
    <property type="project" value="TreeGrafter"/>
</dbReference>
<evidence type="ECO:0000256" key="3">
    <source>
        <dbReference type="ARBA" id="ARBA00022771"/>
    </source>
</evidence>
<accession>A0A8J2I402</accession>
<evidence type="ECO:0000313" key="9">
    <source>
        <dbReference type="Proteomes" id="UP000676310"/>
    </source>
</evidence>
<evidence type="ECO:0000256" key="6">
    <source>
        <dbReference type="SAM" id="MobiDB-lite"/>
    </source>
</evidence>